<dbReference type="PROSITE" id="PS00061">
    <property type="entry name" value="ADH_SHORT"/>
    <property type="match status" value="1"/>
</dbReference>
<evidence type="ECO:0000313" key="6">
    <source>
        <dbReference type="EMBL" id="CAJ2510350.1"/>
    </source>
</evidence>
<dbReference type="EMBL" id="CAUWAG010000014">
    <property type="protein sequence ID" value="CAJ2510350.1"/>
    <property type="molecule type" value="Genomic_DNA"/>
</dbReference>
<dbReference type="PANTHER" id="PTHR44169">
    <property type="entry name" value="NADPH-DEPENDENT 1-ACYLDIHYDROXYACETONE PHOSPHATE REDUCTASE"/>
    <property type="match status" value="1"/>
</dbReference>
<proteinExistence type="inferred from homology"/>
<dbReference type="InterPro" id="IPR002347">
    <property type="entry name" value="SDR_fam"/>
</dbReference>
<comment type="caution">
    <text evidence="6">The sequence shown here is derived from an EMBL/GenBank/DDBJ whole genome shotgun (WGS) entry which is preliminary data.</text>
</comment>
<keyword evidence="3" id="KW-0560">Oxidoreductase</keyword>
<dbReference type="PRINTS" id="PR00081">
    <property type="entry name" value="GDHRDH"/>
</dbReference>
<dbReference type="PANTHER" id="PTHR44169:SF6">
    <property type="entry name" value="NADPH-DEPENDENT 1-ACYLDIHYDROXYACETONE PHOSPHATE REDUCTASE"/>
    <property type="match status" value="1"/>
</dbReference>
<gene>
    <name evidence="6" type="ORF">KHLLAP_LOCUS10818</name>
</gene>
<dbReference type="GO" id="GO:0000140">
    <property type="term" value="F:acylglycerone-phosphate reductase (NADP+) activity"/>
    <property type="evidence" value="ECO:0007669"/>
    <property type="project" value="TreeGrafter"/>
</dbReference>
<dbReference type="AlphaFoldDB" id="A0AAI8VSN5"/>
<evidence type="ECO:0000256" key="2">
    <source>
        <dbReference type="ARBA" id="ARBA00022857"/>
    </source>
</evidence>
<accession>A0AAI8VSN5</accession>
<dbReference type="SMART" id="SM00822">
    <property type="entry name" value="PKS_KR"/>
    <property type="match status" value="1"/>
</dbReference>
<evidence type="ECO:0000256" key="3">
    <source>
        <dbReference type="ARBA" id="ARBA00023002"/>
    </source>
</evidence>
<organism evidence="6 7">
    <name type="scientific">Anthostomella pinea</name>
    <dbReference type="NCBI Taxonomy" id="933095"/>
    <lineage>
        <taxon>Eukaryota</taxon>
        <taxon>Fungi</taxon>
        <taxon>Dikarya</taxon>
        <taxon>Ascomycota</taxon>
        <taxon>Pezizomycotina</taxon>
        <taxon>Sordariomycetes</taxon>
        <taxon>Xylariomycetidae</taxon>
        <taxon>Xylariales</taxon>
        <taxon>Xylariaceae</taxon>
        <taxon>Anthostomella</taxon>
    </lineage>
</organism>
<dbReference type="InterPro" id="IPR020904">
    <property type="entry name" value="Sc_DH/Rdtase_CS"/>
</dbReference>
<evidence type="ECO:0000259" key="5">
    <source>
        <dbReference type="SMART" id="SM00822"/>
    </source>
</evidence>
<dbReference type="Pfam" id="PF00106">
    <property type="entry name" value="adh_short"/>
    <property type="match status" value="2"/>
</dbReference>
<keyword evidence="7" id="KW-1185">Reference proteome</keyword>
<dbReference type="GO" id="GO:0005811">
    <property type="term" value="C:lipid droplet"/>
    <property type="evidence" value="ECO:0007669"/>
    <property type="project" value="TreeGrafter"/>
</dbReference>
<dbReference type="SUPFAM" id="SSF51735">
    <property type="entry name" value="NAD(P)-binding Rossmann-fold domains"/>
    <property type="match status" value="1"/>
</dbReference>
<evidence type="ECO:0000256" key="4">
    <source>
        <dbReference type="RuleBase" id="RU000363"/>
    </source>
</evidence>
<dbReference type="PRINTS" id="PR00080">
    <property type="entry name" value="SDRFAMILY"/>
</dbReference>
<feature type="domain" description="Ketoreductase" evidence="5">
    <location>
        <begin position="6"/>
        <end position="223"/>
    </location>
</feature>
<dbReference type="Proteomes" id="UP001295740">
    <property type="component" value="Unassembled WGS sequence"/>
</dbReference>
<name>A0AAI8VSN5_9PEZI</name>
<reference evidence="6" key="1">
    <citation type="submission" date="2023-10" db="EMBL/GenBank/DDBJ databases">
        <authorList>
            <person name="Hackl T."/>
        </authorList>
    </citation>
    <scope>NUCLEOTIDE SEQUENCE</scope>
</reference>
<dbReference type="GO" id="GO:0006654">
    <property type="term" value="P:phosphatidic acid biosynthetic process"/>
    <property type="evidence" value="ECO:0007669"/>
    <property type="project" value="TreeGrafter"/>
</dbReference>
<evidence type="ECO:0000256" key="1">
    <source>
        <dbReference type="ARBA" id="ARBA00006484"/>
    </source>
</evidence>
<dbReference type="InterPro" id="IPR057326">
    <property type="entry name" value="KR_dom"/>
</dbReference>
<dbReference type="GO" id="GO:0005783">
    <property type="term" value="C:endoplasmic reticulum"/>
    <property type="evidence" value="ECO:0007669"/>
    <property type="project" value="TreeGrafter"/>
</dbReference>
<sequence length="333" mass="35263">MVMAKKTILITGCSSAAGAGAALAREFHQRGHRVYATARGDNAKAKLRFLTDLGIGVLELDVTSPDSIAAAVGVVREATCCGGESKSDGHLDILINNASLFTLSPLSDVQLASAREVFDTNVVGVLAVTQAFLPLLMPNHYHRTPSTKNTGTPNSRGQQELYGGGLVVNIASIAAFMCPPWHGVYAASKAALVALGHTMRLEFAPLGVRVVTVVAGGVGVAEGTTTTHPETTTTQSPSRGLTAILPTDSYYQSLTRETDGNTPPLSNKQNYAPMPVDLFAKQVADDILKASTGIKAPRPLVWRGAFAWWAWVCTWFGWVGMLDGGTDPEEWVG</sequence>
<comment type="similarity">
    <text evidence="1 4">Belongs to the short-chain dehydrogenases/reductases (SDR) family.</text>
</comment>
<dbReference type="InterPro" id="IPR036291">
    <property type="entry name" value="NAD(P)-bd_dom_sf"/>
</dbReference>
<dbReference type="GO" id="GO:0004806">
    <property type="term" value="F:triacylglycerol lipase activity"/>
    <property type="evidence" value="ECO:0007669"/>
    <property type="project" value="TreeGrafter"/>
</dbReference>
<dbReference type="Gene3D" id="3.40.50.720">
    <property type="entry name" value="NAD(P)-binding Rossmann-like Domain"/>
    <property type="match status" value="1"/>
</dbReference>
<protein>
    <submittedName>
        <fullName evidence="6">Uu.00g050530.m01.CDS01</fullName>
    </submittedName>
</protein>
<keyword evidence="2" id="KW-0521">NADP</keyword>
<evidence type="ECO:0000313" key="7">
    <source>
        <dbReference type="Proteomes" id="UP001295740"/>
    </source>
</evidence>
<dbReference type="GO" id="GO:0019433">
    <property type="term" value="P:triglyceride catabolic process"/>
    <property type="evidence" value="ECO:0007669"/>
    <property type="project" value="TreeGrafter"/>
</dbReference>